<evidence type="ECO:0000313" key="1">
    <source>
        <dbReference type="EMBL" id="KAJ7557904.1"/>
    </source>
</evidence>
<accession>A0ACC2DUP0</accession>
<sequence length="153" mass="16427">MMSDEEPIVLITSGTSQTGSEAAKQLLATGNYTVRVGSRDPSKLAALSAQGAEAVLLDATSSTISAAFTGVYAAFIVLPNDGVEGVLLDNFLREAKRKGVKHIVYLSGLEPEISIFSQHHGHEQLIIPLPSCDLPSFMRILSTMKPNRSRRMA</sequence>
<keyword evidence="2" id="KW-1185">Reference proteome</keyword>
<gene>
    <name evidence="1" type="ORF">O6H91_04G014800</name>
</gene>
<proteinExistence type="predicted"/>
<reference evidence="2" key="1">
    <citation type="journal article" date="2024" name="Proc. Natl. Acad. Sci. U.S.A.">
        <title>Extraordinary preservation of gene collinearity over three hundred million years revealed in homosporous lycophytes.</title>
        <authorList>
            <person name="Li C."/>
            <person name="Wickell D."/>
            <person name="Kuo L.Y."/>
            <person name="Chen X."/>
            <person name="Nie B."/>
            <person name="Liao X."/>
            <person name="Peng D."/>
            <person name="Ji J."/>
            <person name="Jenkins J."/>
            <person name="Williams M."/>
            <person name="Shu S."/>
            <person name="Plott C."/>
            <person name="Barry K."/>
            <person name="Rajasekar S."/>
            <person name="Grimwood J."/>
            <person name="Han X."/>
            <person name="Sun S."/>
            <person name="Hou Z."/>
            <person name="He W."/>
            <person name="Dai G."/>
            <person name="Sun C."/>
            <person name="Schmutz J."/>
            <person name="Leebens-Mack J.H."/>
            <person name="Li F.W."/>
            <person name="Wang L."/>
        </authorList>
    </citation>
    <scope>NUCLEOTIDE SEQUENCE [LARGE SCALE GENOMIC DNA]</scope>
    <source>
        <strain evidence="2">cv. PW_Plant_1</strain>
    </source>
</reference>
<dbReference type="EMBL" id="CM055095">
    <property type="protein sequence ID" value="KAJ7557904.1"/>
    <property type="molecule type" value="Genomic_DNA"/>
</dbReference>
<protein>
    <submittedName>
        <fullName evidence="1">Uncharacterized protein</fullName>
    </submittedName>
</protein>
<comment type="caution">
    <text evidence="1">The sequence shown here is derived from an EMBL/GenBank/DDBJ whole genome shotgun (WGS) entry which is preliminary data.</text>
</comment>
<name>A0ACC2DUP0_DIPCM</name>
<evidence type="ECO:0000313" key="2">
    <source>
        <dbReference type="Proteomes" id="UP001162992"/>
    </source>
</evidence>
<dbReference type="Proteomes" id="UP001162992">
    <property type="component" value="Chromosome 4"/>
</dbReference>
<organism evidence="1 2">
    <name type="scientific">Diphasiastrum complanatum</name>
    <name type="common">Issler's clubmoss</name>
    <name type="synonym">Lycopodium complanatum</name>
    <dbReference type="NCBI Taxonomy" id="34168"/>
    <lineage>
        <taxon>Eukaryota</taxon>
        <taxon>Viridiplantae</taxon>
        <taxon>Streptophyta</taxon>
        <taxon>Embryophyta</taxon>
        <taxon>Tracheophyta</taxon>
        <taxon>Lycopodiopsida</taxon>
        <taxon>Lycopodiales</taxon>
        <taxon>Lycopodiaceae</taxon>
        <taxon>Lycopodioideae</taxon>
        <taxon>Diphasiastrum</taxon>
    </lineage>
</organism>